<dbReference type="STRING" id="391625.PPSIR1_39840"/>
<keyword evidence="2" id="KW-0732">Signal</keyword>
<feature type="chain" id="PRO_5002693436" evidence="2">
    <location>
        <begin position="27"/>
        <end position="194"/>
    </location>
</feature>
<dbReference type="PROSITE" id="PS51257">
    <property type="entry name" value="PROKAR_LIPOPROTEIN"/>
    <property type="match status" value="1"/>
</dbReference>
<evidence type="ECO:0000313" key="3">
    <source>
        <dbReference type="EMBL" id="EDM81477.1"/>
    </source>
</evidence>
<proteinExistence type="predicted"/>
<organism evidence="3 4">
    <name type="scientific">Plesiocystis pacifica SIR-1</name>
    <dbReference type="NCBI Taxonomy" id="391625"/>
    <lineage>
        <taxon>Bacteria</taxon>
        <taxon>Pseudomonadati</taxon>
        <taxon>Myxococcota</taxon>
        <taxon>Polyangia</taxon>
        <taxon>Nannocystales</taxon>
        <taxon>Nannocystaceae</taxon>
        <taxon>Plesiocystis</taxon>
    </lineage>
</organism>
<name>A6FY98_9BACT</name>
<feature type="compositionally biased region" description="Low complexity" evidence="1">
    <location>
        <begin position="153"/>
        <end position="169"/>
    </location>
</feature>
<evidence type="ECO:0000256" key="2">
    <source>
        <dbReference type="SAM" id="SignalP"/>
    </source>
</evidence>
<feature type="compositionally biased region" description="Pro residues" evidence="1">
    <location>
        <begin position="176"/>
        <end position="194"/>
    </location>
</feature>
<feature type="compositionally biased region" description="Low complexity" evidence="1">
    <location>
        <begin position="94"/>
        <end position="105"/>
    </location>
</feature>
<reference evidence="3 4" key="1">
    <citation type="submission" date="2007-06" db="EMBL/GenBank/DDBJ databases">
        <authorList>
            <person name="Shimkets L."/>
            <person name="Ferriera S."/>
            <person name="Johnson J."/>
            <person name="Kravitz S."/>
            <person name="Beeson K."/>
            <person name="Sutton G."/>
            <person name="Rogers Y.-H."/>
            <person name="Friedman R."/>
            <person name="Frazier M."/>
            <person name="Venter J.C."/>
        </authorList>
    </citation>
    <scope>NUCLEOTIDE SEQUENCE [LARGE SCALE GENOMIC DNA]</scope>
    <source>
        <strain evidence="3 4">SIR-1</strain>
    </source>
</reference>
<dbReference type="EMBL" id="ABCS01000003">
    <property type="protein sequence ID" value="EDM81477.1"/>
    <property type="molecule type" value="Genomic_DNA"/>
</dbReference>
<accession>A6FY98</accession>
<sequence>MSPSLRAHSAGLWVALLALSSLSSTGCNRDAAYTAIRGAPDVTAAEREAAELDAGEEAVALAPELDPDLGGQAEEAFDPADADWRIPIDKQHAPEPAVESGAEAGAPPPPPVAAQPGPAERSVAGKEREDGPSVEDFQRPPSTISEPPPRPVGGPAMPVPSARPGAPTAGPGGPGKRPPGAMPPPGDRPLPPPG</sequence>
<protein>
    <submittedName>
        <fullName evidence="3">Uncharacterized protein</fullName>
    </submittedName>
</protein>
<dbReference type="AlphaFoldDB" id="A6FY98"/>
<feature type="compositionally biased region" description="Basic and acidic residues" evidence="1">
    <location>
        <begin position="82"/>
        <end position="93"/>
    </location>
</feature>
<feature type="signal peptide" evidence="2">
    <location>
        <begin position="1"/>
        <end position="26"/>
    </location>
</feature>
<gene>
    <name evidence="3" type="ORF">PPSIR1_39840</name>
</gene>
<evidence type="ECO:0000313" key="4">
    <source>
        <dbReference type="Proteomes" id="UP000005801"/>
    </source>
</evidence>
<evidence type="ECO:0000256" key="1">
    <source>
        <dbReference type="SAM" id="MobiDB-lite"/>
    </source>
</evidence>
<dbReference type="RefSeq" id="WP_006969447.1">
    <property type="nucleotide sequence ID" value="NZ_ABCS01000003.1"/>
</dbReference>
<comment type="caution">
    <text evidence="3">The sequence shown here is derived from an EMBL/GenBank/DDBJ whole genome shotgun (WGS) entry which is preliminary data.</text>
</comment>
<keyword evidence="4" id="KW-1185">Reference proteome</keyword>
<dbReference type="Proteomes" id="UP000005801">
    <property type="component" value="Unassembled WGS sequence"/>
</dbReference>
<feature type="region of interest" description="Disordered" evidence="1">
    <location>
        <begin position="62"/>
        <end position="194"/>
    </location>
</feature>